<organism evidence="1 2">
    <name type="scientific">Acetobacterium wieringae</name>
    <dbReference type="NCBI Taxonomy" id="52694"/>
    <lineage>
        <taxon>Bacteria</taxon>
        <taxon>Bacillati</taxon>
        <taxon>Bacillota</taxon>
        <taxon>Clostridia</taxon>
        <taxon>Eubacteriales</taxon>
        <taxon>Eubacteriaceae</taxon>
        <taxon>Acetobacterium</taxon>
    </lineage>
</organism>
<gene>
    <name evidence="1" type="ORF">LNN31_08260</name>
</gene>
<evidence type="ECO:0000313" key="1">
    <source>
        <dbReference type="EMBL" id="UYO64401.1"/>
    </source>
</evidence>
<accession>A0ABY6HIN2</accession>
<dbReference type="RefSeq" id="WP_228880216.1">
    <property type="nucleotide sequence ID" value="NZ_CABIIK010000020.1"/>
</dbReference>
<sequence length="140" mass="16995">MDELNIMQTHEQIEELSRIIKEKQFIIQDLLKENEKHNTKLFVIDQEINRLFNKLRVIDPKNDEFLFRLLEEQINYFSASQLCSELIEKFNKADRRLYQLIYNLQILENDMIKIKTDFTHPVREVNERKLENGTIKRTVI</sequence>
<dbReference type="EMBL" id="CP087994">
    <property type="protein sequence ID" value="UYO64401.1"/>
    <property type="molecule type" value="Genomic_DNA"/>
</dbReference>
<reference evidence="1" key="1">
    <citation type="submission" date="2021-11" db="EMBL/GenBank/DDBJ databases">
        <title>Isoprene-degrading acetogen.</title>
        <authorList>
            <person name="Yang Y."/>
            <person name="Jin H."/>
            <person name="Yan J."/>
        </authorList>
    </citation>
    <scope>NUCLEOTIDE SEQUENCE</scope>
    <source>
        <strain evidence="1">Berkeley</strain>
    </source>
</reference>
<protein>
    <recommendedName>
        <fullName evidence="3">FlgN protein</fullName>
    </recommendedName>
</protein>
<proteinExistence type="predicted"/>
<name>A0ABY6HIN2_9FIRM</name>
<dbReference type="Proteomes" id="UP001163550">
    <property type="component" value="Chromosome"/>
</dbReference>
<evidence type="ECO:0000313" key="2">
    <source>
        <dbReference type="Proteomes" id="UP001163550"/>
    </source>
</evidence>
<evidence type="ECO:0008006" key="3">
    <source>
        <dbReference type="Google" id="ProtNLM"/>
    </source>
</evidence>
<keyword evidence="2" id="KW-1185">Reference proteome</keyword>